<gene>
    <name evidence="3" type="ORF">JOF44_002326</name>
</gene>
<dbReference type="InterPro" id="IPR039422">
    <property type="entry name" value="MarR/SlyA-like"/>
</dbReference>
<keyword evidence="3" id="KW-0238">DNA-binding</keyword>
<dbReference type="PROSITE" id="PS50995">
    <property type="entry name" value="HTH_MARR_2"/>
    <property type="match status" value="1"/>
</dbReference>
<dbReference type="PANTHER" id="PTHR33164:SF43">
    <property type="entry name" value="HTH-TYPE TRANSCRIPTIONAL REPRESSOR YETL"/>
    <property type="match status" value="1"/>
</dbReference>
<evidence type="ECO:0000313" key="3">
    <source>
        <dbReference type="EMBL" id="MBP2409423.1"/>
    </source>
</evidence>
<dbReference type="SUPFAM" id="SSF46785">
    <property type="entry name" value="Winged helix' DNA-binding domain"/>
    <property type="match status" value="1"/>
</dbReference>
<dbReference type="Pfam" id="PF12802">
    <property type="entry name" value="MarR_2"/>
    <property type="match status" value="1"/>
</dbReference>
<evidence type="ECO:0000313" key="4">
    <source>
        <dbReference type="Proteomes" id="UP000698222"/>
    </source>
</evidence>
<evidence type="ECO:0000259" key="2">
    <source>
        <dbReference type="PROSITE" id="PS50995"/>
    </source>
</evidence>
<dbReference type="InterPro" id="IPR000835">
    <property type="entry name" value="HTH_MarR-typ"/>
</dbReference>
<dbReference type="PANTHER" id="PTHR33164">
    <property type="entry name" value="TRANSCRIPTIONAL REGULATOR, MARR FAMILY"/>
    <property type="match status" value="1"/>
</dbReference>
<dbReference type="EMBL" id="JAGIOC010000001">
    <property type="protein sequence ID" value="MBP2409423.1"/>
    <property type="molecule type" value="Genomic_DNA"/>
</dbReference>
<evidence type="ECO:0000256" key="1">
    <source>
        <dbReference type="SAM" id="MobiDB-lite"/>
    </source>
</evidence>
<dbReference type="SMART" id="SM00347">
    <property type="entry name" value="HTH_MARR"/>
    <property type="match status" value="1"/>
</dbReference>
<sequence>MEDMERTEKSVGELARRVGYLVKQAQSALRSSMDQELRPLGVTVSQYSCLELLHQNPGLTNADLARAAFVSPQSMNTVLAGLRERGLIDRPPTAPSGRRLPAELTTAGHELLAEADARVRRIEERMLSPLAPGIPDELVHHLTDLVGALGDSDTEGPDERAALSPSGGRSAARAAGEPSRRASGPAARAPR</sequence>
<protein>
    <submittedName>
        <fullName evidence="3">DNA-binding MarR family transcriptional regulator</fullName>
    </submittedName>
</protein>
<feature type="domain" description="HTH marR-type" evidence="2">
    <location>
        <begin position="15"/>
        <end position="151"/>
    </location>
</feature>
<proteinExistence type="predicted"/>
<name>A0ABS4YN96_9MICO</name>
<accession>A0ABS4YN96</accession>
<dbReference type="Gene3D" id="1.10.10.10">
    <property type="entry name" value="Winged helix-like DNA-binding domain superfamily/Winged helix DNA-binding domain"/>
    <property type="match status" value="1"/>
</dbReference>
<feature type="compositionally biased region" description="Low complexity" evidence="1">
    <location>
        <begin position="162"/>
        <end position="191"/>
    </location>
</feature>
<keyword evidence="4" id="KW-1185">Reference proteome</keyword>
<comment type="caution">
    <text evidence="3">The sequence shown here is derived from an EMBL/GenBank/DDBJ whole genome shotgun (WGS) entry which is preliminary data.</text>
</comment>
<dbReference type="InterPro" id="IPR036388">
    <property type="entry name" value="WH-like_DNA-bd_sf"/>
</dbReference>
<dbReference type="GO" id="GO:0003677">
    <property type="term" value="F:DNA binding"/>
    <property type="evidence" value="ECO:0007669"/>
    <property type="project" value="UniProtKB-KW"/>
</dbReference>
<feature type="region of interest" description="Disordered" evidence="1">
    <location>
        <begin position="148"/>
        <end position="191"/>
    </location>
</feature>
<reference evidence="3 4" key="1">
    <citation type="submission" date="2021-03" db="EMBL/GenBank/DDBJ databases">
        <title>Sequencing the genomes of 1000 actinobacteria strains.</title>
        <authorList>
            <person name="Klenk H.-P."/>
        </authorList>
    </citation>
    <scope>NUCLEOTIDE SEQUENCE [LARGE SCALE GENOMIC DNA]</scope>
    <source>
        <strain evidence="3 4">DSM 14564</strain>
    </source>
</reference>
<dbReference type="Proteomes" id="UP000698222">
    <property type="component" value="Unassembled WGS sequence"/>
</dbReference>
<dbReference type="InterPro" id="IPR036390">
    <property type="entry name" value="WH_DNA-bd_sf"/>
</dbReference>
<organism evidence="3 4">
    <name type="scientific">Brachybacterium fresconis</name>
    <dbReference type="NCBI Taxonomy" id="173363"/>
    <lineage>
        <taxon>Bacteria</taxon>
        <taxon>Bacillati</taxon>
        <taxon>Actinomycetota</taxon>
        <taxon>Actinomycetes</taxon>
        <taxon>Micrococcales</taxon>
        <taxon>Dermabacteraceae</taxon>
        <taxon>Brachybacterium</taxon>
    </lineage>
</organism>